<feature type="compositionally biased region" description="Acidic residues" evidence="1">
    <location>
        <begin position="125"/>
        <end position="136"/>
    </location>
</feature>
<dbReference type="AlphaFoldDB" id="A0A1Q9DN19"/>
<feature type="region of interest" description="Disordered" evidence="1">
    <location>
        <begin position="823"/>
        <end position="858"/>
    </location>
</feature>
<proteinExistence type="predicted"/>
<keyword evidence="4" id="KW-1185">Reference proteome</keyword>
<name>A0A1Q9DN19_SYMMI</name>
<reference evidence="3 4" key="1">
    <citation type="submission" date="2016-02" db="EMBL/GenBank/DDBJ databases">
        <title>Genome analysis of coral dinoflagellate symbionts highlights evolutionary adaptations to a symbiotic lifestyle.</title>
        <authorList>
            <person name="Aranda M."/>
            <person name="Li Y."/>
            <person name="Liew Y.J."/>
            <person name="Baumgarten S."/>
            <person name="Simakov O."/>
            <person name="Wilson M."/>
            <person name="Piel J."/>
            <person name="Ashoor H."/>
            <person name="Bougouffa S."/>
            <person name="Bajic V.B."/>
            <person name="Ryu T."/>
            <person name="Ravasi T."/>
            <person name="Bayer T."/>
            <person name="Micklem G."/>
            <person name="Kim H."/>
            <person name="Bhak J."/>
            <person name="Lajeunesse T.C."/>
            <person name="Voolstra C.R."/>
        </authorList>
    </citation>
    <scope>NUCLEOTIDE SEQUENCE [LARGE SCALE GENOMIC DNA]</scope>
    <source>
        <strain evidence="3 4">CCMP2467</strain>
    </source>
</reference>
<gene>
    <name evidence="3" type="primary">GIP</name>
    <name evidence="3" type="ORF">AK812_SmicGene21174</name>
</gene>
<accession>A0A1Q9DN19</accession>
<dbReference type="EMBL" id="LSRX01000462">
    <property type="protein sequence ID" value="OLP96571.1"/>
    <property type="molecule type" value="Genomic_DNA"/>
</dbReference>
<feature type="region of interest" description="Disordered" evidence="1">
    <location>
        <begin position="106"/>
        <end position="164"/>
    </location>
</feature>
<feature type="compositionally biased region" description="Low complexity" evidence="1">
    <location>
        <begin position="826"/>
        <end position="845"/>
    </location>
</feature>
<feature type="domain" description="Reverse transcriptase Ty1/copia-type" evidence="2">
    <location>
        <begin position="261"/>
        <end position="482"/>
    </location>
</feature>
<dbReference type="OrthoDB" id="413361at2759"/>
<evidence type="ECO:0000259" key="2">
    <source>
        <dbReference type="Pfam" id="PF07727"/>
    </source>
</evidence>
<dbReference type="Proteomes" id="UP000186817">
    <property type="component" value="Unassembled WGS sequence"/>
</dbReference>
<evidence type="ECO:0000313" key="3">
    <source>
        <dbReference type="EMBL" id="OLP96571.1"/>
    </source>
</evidence>
<evidence type="ECO:0000256" key="1">
    <source>
        <dbReference type="SAM" id="MobiDB-lite"/>
    </source>
</evidence>
<dbReference type="InterPro" id="IPR013103">
    <property type="entry name" value="RVT_2"/>
</dbReference>
<organism evidence="3 4">
    <name type="scientific">Symbiodinium microadriaticum</name>
    <name type="common">Dinoflagellate</name>
    <name type="synonym">Zooxanthella microadriatica</name>
    <dbReference type="NCBI Taxonomy" id="2951"/>
    <lineage>
        <taxon>Eukaryota</taxon>
        <taxon>Sar</taxon>
        <taxon>Alveolata</taxon>
        <taxon>Dinophyceae</taxon>
        <taxon>Suessiales</taxon>
        <taxon>Symbiodiniaceae</taxon>
        <taxon>Symbiodinium</taxon>
    </lineage>
</organism>
<dbReference type="Pfam" id="PF07727">
    <property type="entry name" value="RVT_2"/>
    <property type="match status" value="1"/>
</dbReference>
<comment type="caution">
    <text evidence="3">The sequence shown here is derived from an EMBL/GenBank/DDBJ whole genome shotgun (WGS) entry which is preliminary data.</text>
</comment>
<sequence>MIIVDEGSRMDPDVRKTSIIEDPSLTAEQAMADSSAQHGYWPWKRDDLIQERPASQREELVESLTTSEQTPWTYTRLAEEIGGTQYEDISAEVPSATEWHRAQDIQAEVQPPRSRIRGKRAAPEQPEDLDLEDPESSEPSQPSTFRRRDRLPGPQPGASAGAQWQDSIRENAWAAEETCFWADEAAAVAIEVEMPQSNRGWDKFLSNPQSYFVGALRRRAVEVSEKRLSPEDREKFREAKNKEVRNFIAAQAFEALPEHLKPSRSQAIGMRWLLTWKPQDNGSVKAKARAILLGYQDPNYEFRSTTAPVTTRQTRQLFLQAAANRRWRIQKGDITGAFLQGREYPSELFCIPCDEILESMNLPAGSIVRLKRACYGLVDPPLEWYRTVAEFLESIGLTRLWSDACAWVWRPQGVLRGMITGHVDDFLFGGSEEDEGWQEILRLIKDRFKWGDWDQDSFVQCGVLIETTSEGFNLSQPHYLANLEEIHINAQRRKDTSSETTDWEKTQLRALLGGLSWFSQQTGPHLAAEISMMLSEVVHSTVETINRANLLLQHAKTRKDHKLCIFRHRDEDMQFFAWVDAANKNRPGDGSTQGIFIGAASKQLLQGEVCSISPMSWNSTKISRSCRSPGSAETQAAVNGEDSLFYMRYQWSEMQNGRVDLRNPSAVVRQTGGCLITDSRNVYDKLSTEVLTVQGEEKKANLELLSVKESQMATNLVVRWVHSEAQLANALTKKGAKEFELYYKMRFMWRIVEDPAMRSARKRRWSAKLWIRGLTAVALGRPTLKHLQVLALQPSSPPAFQPSSLPAFQPCSPPAFQPSSLAAFRPASPSSLPTSSQPSSCPSTPGLGHCSSRPRTGMEGWRAGRLRVGRLQSWKVGGLEGWKAGGLEGWKAGRLEGWKAGKLEGWKAGRLERLESWKAGRLEGWRAGRLEGWKAGRLEGWKAGRLEGLE</sequence>
<evidence type="ECO:0000313" key="4">
    <source>
        <dbReference type="Proteomes" id="UP000186817"/>
    </source>
</evidence>
<protein>
    <submittedName>
        <fullName evidence="3">Copia protein</fullName>
    </submittedName>
</protein>